<protein>
    <submittedName>
        <fullName evidence="1">Tectonin 1</fullName>
    </submittedName>
</protein>
<proteinExistence type="predicted"/>
<name>A0A8H4AK30_GIGMA</name>
<evidence type="ECO:0000313" key="1">
    <source>
        <dbReference type="EMBL" id="KAF0505655.1"/>
    </source>
</evidence>
<evidence type="ECO:0000313" key="2">
    <source>
        <dbReference type="Proteomes" id="UP000439903"/>
    </source>
</evidence>
<dbReference type="SMART" id="SM00706">
    <property type="entry name" value="TECPR"/>
    <property type="match status" value="2"/>
</dbReference>
<keyword evidence="2" id="KW-1185">Reference proteome</keyword>
<dbReference type="Pfam" id="PF19193">
    <property type="entry name" value="Tectonin"/>
    <property type="match status" value="1"/>
</dbReference>
<dbReference type="Proteomes" id="UP000439903">
    <property type="component" value="Unassembled WGS sequence"/>
</dbReference>
<dbReference type="OrthoDB" id="166585at2759"/>
<organism evidence="1 2">
    <name type="scientific">Gigaspora margarita</name>
    <dbReference type="NCBI Taxonomy" id="4874"/>
    <lineage>
        <taxon>Eukaryota</taxon>
        <taxon>Fungi</taxon>
        <taxon>Fungi incertae sedis</taxon>
        <taxon>Mucoromycota</taxon>
        <taxon>Glomeromycotina</taxon>
        <taxon>Glomeromycetes</taxon>
        <taxon>Diversisporales</taxon>
        <taxon>Gigasporaceae</taxon>
        <taxon>Gigaspora</taxon>
    </lineage>
</organism>
<reference evidence="1 2" key="1">
    <citation type="journal article" date="2019" name="Environ. Microbiol.">
        <title>At the nexus of three kingdoms: the genome of the mycorrhizal fungus Gigaspora margarita provides insights into plant, endobacterial and fungal interactions.</title>
        <authorList>
            <person name="Venice F."/>
            <person name="Ghignone S."/>
            <person name="Salvioli di Fossalunga A."/>
            <person name="Amselem J."/>
            <person name="Novero M."/>
            <person name="Xianan X."/>
            <person name="Sedzielewska Toro K."/>
            <person name="Morin E."/>
            <person name="Lipzen A."/>
            <person name="Grigoriev I.V."/>
            <person name="Henrissat B."/>
            <person name="Martin F.M."/>
            <person name="Bonfante P."/>
        </authorList>
    </citation>
    <scope>NUCLEOTIDE SEQUENCE [LARGE SCALE GENOMIC DNA]</scope>
    <source>
        <strain evidence="1 2">BEG34</strain>
    </source>
</reference>
<accession>A0A8H4AK30</accession>
<gene>
    <name evidence="1" type="ORF">F8M41_019305</name>
</gene>
<dbReference type="InterPro" id="IPR006624">
    <property type="entry name" value="Beta-propeller_rpt_TECPR"/>
</dbReference>
<dbReference type="AlphaFoldDB" id="A0A8H4AK30"/>
<comment type="caution">
    <text evidence="1">The sequence shown here is derived from an EMBL/GenBank/DDBJ whole genome shotgun (WGS) entry which is preliminary data.</text>
</comment>
<dbReference type="EMBL" id="WTPW01000497">
    <property type="protein sequence ID" value="KAF0505655.1"/>
    <property type="molecule type" value="Genomic_DNA"/>
</dbReference>
<sequence>MGWQKIDGQLTQLAVGRGNNVWGVNSQNNIFRYINGTWQQISGAATYVGVGVDGTVWVVSRAGFNYKWVDYGW</sequence>